<feature type="transmembrane region" description="Helical" evidence="9">
    <location>
        <begin position="635"/>
        <end position="658"/>
    </location>
</feature>
<evidence type="ECO:0000256" key="1">
    <source>
        <dbReference type="ARBA" id="ARBA00004141"/>
    </source>
</evidence>
<feature type="non-terminal residue" evidence="11">
    <location>
        <position position="722"/>
    </location>
</feature>
<comment type="subcellular location">
    <subcellularLocation>
        <location evidence="1">Membrane</location>
        <topology evidence="1">Multi-pass membrane protein</topology>
    </subcellularLocation>
</comment>
<evidence type="ECO:0000256" key="6">
    <source>
        <dbReference type="ARBA" id="ARBA00023170"/>
    </source>
</evidence>
<evidence type="ECO:0000256" key="4">
    <source>
        <dbReference type="ARBA" id="ARBA00023040"/>
    </source>
</evidence>
<dbReference type="PANTHER" id="PTHR24240">
    <property type="entry name" value="OPSIN"/>
    <property type="match status" value="1"/>
</dbReference>
<feature type="transmembrane region" description="Helical" evidence="9">
    <location>
        <begin position="453"/>
        <end position="478"/>
    </location>
</feature>
<proteinExistence type="predicted"/>
<dbReference type="EMBL" id="CALNXI010000173">
    <property type="protein sequence ID" value="CAH3021219.1"/>
    <property type="molecule type" value="Genomic_DNA"/>
</dbReference>
<feature type="transmembrane region" description="Helical" evidence="9">
    <location>
        <begin position="498"/>
        <end position="517"/>
    </location>
</feature>
<gene>
    <name evidence="11" type="ORF">PEVE_00010352</name>
</gene>
<feature type="transmembrane region" description="Helical" evidence="9">
    <location>
        <begin position="416"/>
        <end position="441"/>
    </location>
</feature>
<organism evidence="11 12">
    <name type="scientific">Porites evermanni</name>
    <dbReference type="NCBI Taxonomy" id="104178"/>
    <lineage>
        <taxon>Eukaryota</taxon>
        <taxon>Metazoa</taxon>
        <taxon>Cnidaria</taxon>
        <taxon>Anthozoa</taxon>
        <taxon>Hexacorallia</taxon>
        <taxon>Scleractinia</taxon>
        <taxon>Fungiina</taxon>
        <taxon>Poritidae</taxon>
        <taxon>Porites</taxon>
    </lineage>
</organism>
<evidence type="ECO:0000256" key="8">
    <source>
        <dbReference type="SAM" id="MobiDB-lite"/>
    </source>
</evidence>
<feature type="transmembrane region" description="Helical" evidence="9">
    <location>
        <begin position="382"/>
        <end position="404"/>
    </location>
</feature>
<name>A0ABN8LYI5_9CNID</name>
<dbReference type="Pfam" id="PF00001">
    <property type="entry name" value="7tm_1"/>
    <property type="match status" value="2"/>
</dbReference>
<feature type="compositionally biased region" description="Polar residues" evidence="8">
    <location>
        <begin position="694"/>
        <end position="713"/>
    </location>
</feature>
<feature type="region of interest" description="Disordered" evidence="8">
    <location>
        <begin position="694"/>
        <end position="722"/>
    </location>
</feature>
<dbReference type="SUPFAM" id="SSF81321">
    <property type="entry name" value="Family A G protein-coupled receptor-like"/>
    <property type="match status" value="2"/>
</dbReference>
<reference evidence="11 12" key="1">
    <citation type="submission" date="2022-05" db="EMBL/GenBank/DDBJ databases">
        <authorList>
            <consortium name="Genoscope - CEA"/>
            <person name="William W."/>
        </authorList>
    </citation>
    <scope>NUCLEOTIDE SEQUENCE [LARGE SCALE GENOMIC DNA]</scope>
</reference>
<feature type="transmembrane region" description="Helical" evidence="9">
    <location>
        <begin position="603"/>
        <end position="623"/>
    </location>
</feature>
<dbReference type="Proteomes" id="UP001159427">
    <property type="component" value="Unassembled WGS sequence"/>
</dbReference>
<evidence type="ECO:0000256" key="9">
    <source>
        <dbReference type="SAM" id="Phobius"/>
    </source>
</evidence>
<feature type="transmembrane region" description="Helical" evidence="9">
    <location>
        <begin position="90"/>
        <end position="113"/>
    </location>
</feature>
<accession>A0ABN8LYI5</accession>
<evidence type="ECO:0000256" key="2">
    <source>
        <dbReference type="ARBA" id="ARBA00022692"/>
    </source>
</evidence>
<dbReference type="InterPro" id="IPR017452">
    <property type="entry name" value="GPCR_Rhodpsn_7TM"/>
</dbReference>
<feature type="transmembrane region" description="Helical" evidence="9">
    <location>
        <begin position="134"/>
        <end position="152"/>
    </location>
</feature>
<feature type="domain" description="G-protein coupled receptors family 1 profile" evidence="10">
    <location>
        <begin position="30"/>
        <end position="288"/>
    </location>
</feature>
<feature type="transmembrane region" description="Helical" evidence="9">
    <location>
        <begin position="51"/>
        <end position="75"/>
    </location>
</feature>
<keyword evidence="3 9" id="KW-1133">Transmembrane helix</keyword>
<comment type="caution">
    <text evidence="11">The sequence shown here is derived from an EMBL/GenBank/DDBJ whole genome shotgun (WGS) entry which is preliminary data.</text>
</comment>
<evidence type="ECO:0000313" key="11">
    <source>
        <dbReference type="EMBL" id="CAH3021219.1"/>
    </source>
</evidence>
<dbReference type="CDD" id="cd00637">
    <property type="entry name" value="7tm_classA_rhodopsin-like"/>
    <property type="match status" value="2"/>
</dbReference>
<feature type="transmembrane region" description="Helical" evidence="9">
    <location>
        <begin position="542"/>
        <end position="565"/>
    </location>
</feature>
<keyword evidence="2 9" id="KW-0812">Transmembrane</keyword>
<feature type="transmembrane region" description="Helical" evidence="9">
    <location>
        <begin position="268"/>
        <end position="291"/>
    </location>
</feature>
<dbReference type="InterPro" id="IPR050125">
    <property type="entry name" value="GPCR_opsins"/>
</dbReference>
<keyword evidence="5 9" id="KW-0472">Membrane</keyword>
<keyword evidence="12" id="KW-1185">Reference proteome</keyword>
<feature type="domain" description="G-protein coupled receptors family 1 profile" evidence="10">
    <location>
        <begin position="395"/>
        <end position="655"/>
    </location>
</feature>
<keyword evidence="4" id="KW-0297">G-protein coupled receptor</keyword>
<dbReference type="Gene3D" id="1.20.1070.10">
    <property type="entry name" value="Rhodopsin 7-helix transmembrane proteins"/>
    <property type="match status" value="2"/>
</dbReference>
<evidence type="ECO:0000256" key="3">
    <source>
        <dbReference type="ARBA" id="ARBA00022989"/>
    </source>
</evidence>
<feature type="transmembrane region" description="Helical" evidence="9">
    <location>
        <begin position="332"/>
        <end position="350"/>
    </location>
</feature>
<dbReference type="PROSITE" id="PS50262">
    <property type="entry name" value="G_PROTEIN_RECEP_F1_2"/>
    <property type="match status" value="2"/>
</dbReference>
<feature type="transmembrane region" description="Helical" evidence="9">
    <location>
        <begin position="20"/>
        <end position="39"/>
    </location>
</feature>
<evidence type="ECO:0000256" key="5">
    <source>
        <dbReference type="ARBA" id="ARBA00023136"/>
    </source>
</evidence>
<keyword evidence="6" id="KW-0675">Receptor</keyword>
<protein>
    <recommendedName>
        <fullName evidence="10">G-protein coupled receptors family 1 profile domain-containing protein</fullName>
    </recommendedName>
</protein>
<evidence type="ECO:0000256" key="7">
    <source>
        <dbReference type="ARBA" id="ARBA00023224"/>
    </source>
</evidence>
<evidence type="ECO:0000313" key="12">
    <source>
        <dbReference type="Proteomes" id="UP001159427"/>
    </source>
</evidence>
<sequence length="722" mass="81756">MADDLSSRSLALTIVEASSLVILNVLSLIGNSLVCNLFYKTTRLRTTTNLYIIALAVSDLLSAIFVMPFGVGVLISSDWIFGETMCKIEAFFVCFVAYVSPATMGLTAINRYFRICKTEQQYRRYFSPRKSRTWLACVWIFVAFYAVVPKLVGLQDYAFVPGYGICALAFLSETGKIINYCIVLGLLLAFPLAAAIVSYINVAKMIRQHNQETKSTRPQQRNKRISAREIKLSKSLFVVVFAFMMCWAPFWIIIVFKRFRVVAKMARNVQLFCLFLLYFSNTINPFIYAGMNPLFRSEVRRFLSCNRKRSLTLKPRKPVQQRDSCAALRNEYVIAILCCNIVTGIIINNYKYVLHLVATFTCVETMADDLTSRSLAVTIVEVSSLMILNVLSLLGNTLVCILFYKNARLRTTTNLYIISLAVSDLLSAIFVMPFGIGVLISGEWIFGGTMCEIGAFFVCFVAYVSPATMGLTAINRYFRICQSDQQYRKYFSPWKSRIWLACVWIFVACYAVIPKLAGLQDYAFVPGYGICALTFLSETGKIINYCIVLGLLLAFPLTAAIVSYIKVAKMIRQHNEEVSTKIPKESQGKARISAREIKLSKSLFVVVFAFMMCWAPFWIIIVFKRFRVGSGMPRNVQLFCLFLLYLSNTINPFIYAGMNPVFRKEFRKVVLCYFNHRMALRKRKSQQCQNSCATSTDFSGTPMGTKSCGSQEGKQLPKTTIK</sequence>
<feature type="transmembrane region" description="Helical" evidence="9">
    <location>
        <begin position="236"/>
        <end position="256"/>
    </location>
</feature>
<dbReference type="InterPro" id="IPR000276">
    <property type="entry name" value="GPCR_Rhodpsn"/>
</dbReference>
<feature type="transmembrane region" description="Helical" evidence="9">
    <location>
        <begin position="177"/>
        <end position="200"/>
    </location>
</feature>
<keyword evidence="7" id="KW-0807">Transducer</keyword>
<dbReference type="PRINTS" id="PR00237">
    <property type="entry name" value="GPCRRHODOPSN"/>
</dbReference>
<evidence type="ECO:0000259" key="10">
    <source>
        <dbReference type="PROSITE" id="PS50262"/>
    </source>
</evidence>
<dbReference type="SMART" id="SM01381">
    <property type="entry name" value="7TM_GPCR_Srsx"/>
    <property type="match status" value="1"/>
</dbReference>